<comment type="caution">
    <text evidence="3">The sequence shown here is derived from an EMBL/GenBank/DDBJ whole genome shotgun (WGS) entry which is preliminary data.</text>
</comment>
<keyword evidence="1" id="KW-0732">Signal</keyword>
<reference evidence="3 4" key="1">
    <citation type="submission" date="2021-07" db="EMBL/GenBank/DDBJ databases">
        <title>Clinical implication of Pseudomonas aeruginosa: further insight on the antimicrobial resistance.</title>
        <authorList>
            <person name="Macori G."/>
            <person name="Fanning S."/>
            <person name="Alqahtani A."/>
        </authorList>
    </citation>
    <scope>NUCLEOTIDE SEQUENCE [LARGE SCALE GENOMIC DNA]</scope>
    <source>
        <strain evidence="3 4">CFS3442</strain>
    </source>
</reference>
<dbReference type="Gene3D" id="2.60.40.3310">
    <property type="match status" value="1"/>
</dbReference>
<dbReference type="SUPFAM" id="SSF49401">
    <property type="entry name" value="Bacterial adhesins"/>
    <property type="match status" value="1"/>
</dbReference>
<dbReference type="Pfam" id="PF00419">
    <property type="entry name" value="Fimbrial"/>
    <property type="match status" value="1"/>
</dbReference>
<feature type="chain" id="PRO_5047451131" evidence="1">
    <location>
        <begin position="31"/>
        <end position="344"/>
    </location>
</feature>
<keyword evidence="4" id="KW-1185">Reference proteome</keyword>
<evidence type="ECO:0000256" key="1">
    <source>
        <dbReference type="SAM" id="SignalP"/>
    </source>
</evidence>
<evidence type="ECO:0000313" key="4">
    <source>
        <dbReference type="Proteomes" id="UP001208054"/>
    </source>
</evidence>
<dbReference type="Gene3D" id="2.60.40.1090">
    <property type="entry name" value="Fimbrial-type adhesion domain"/>
    <property type="match status" value="1"/>
</dbReference>
<dbReference type="RefSeq" id="WP_197612077.1">
    <property type="nucleotide sequence ID" value="NZ_JAHWBK010000003.1"/>
</dbReference>
<feature type="domain" description="Fimbrial-type adhesion" evidence="2">
    <location>
        <begin position="204"/>
        <end position="343"/>
    </location>
</feature>
<dbReference type="EMBL" id="JAHWBK010000003">
    <property type="protein sequence ID" value="MCV0323730.1"/>
    <property type="molecule type" value="Genomic_DNA"/>
</dbReference>
<proteinExistence type="predicted"/>
<evidence type="ECO:0000313" key="3">
    <source>
        <dbReference type="EMBL" id="MCV0323730.1"/>
    </source>
</evidence>
<dbReference type="InterPro" id="IPR000259">
    <property type="entry name" value="Adhesion_dom_fimbrial"/>
</dbReference>
<name>A0ABT2XCR2_9GAMM</name>
<evidence type="ECO:0000259" key="2">
    <source>
        <dbReference type="Pfam" id="PF00419"/>
    </source>
</evidence>
<gene>
    <name evidence="3" type="ORF">KYJ44_05320</name>
</gene>
<sequence>MLNDAVGILRRALCALLLLGGGFVSADALAQVSTCAFLGHHELTLPDRVVVANSLTNGRPASPWFGYQQAPDYVAVCRGAQALLTTPRAGLKEVMSYVEAGQTYSVFESGIDGLGIVIGTRDSTGDYRDGYSALKAGATTNTTIYGPRDDQYPIYQEFRFRFIRTGDVPAGVHSTGAMVFADYSALPRIQGSPGSFALGSATITVENRNICRPQTKLVRMGSIPVTDFSGQWSGARTRDFDVELDCDDAVGRVNYYLEVSDGSPEISGDRGIVSVEGGAEGVGLQMLEAGAAVPLDRSRYFGESLRKERLRKRFQARYVQTVPDAADIKLGTANASIRIVMDYP</sequence>
<dbReference type="InterPro" id="IPR008966">
    <property type="entry name" value="Adhesion_dom_sf"/>
</dbReference>
<dbReference type="InterPro" id="IPR036937">
    <property type="entry name" value="Adhesion_dom_fimbrial_sf"/>
</dbReference>
<feature type="signal peptide" evidence="1">
    <location>
        <begin position="1"/>
        <end position="30"/>
    </location>
</feature>
<organism evidence="3 4">
    <name type="scientific">Stenotrophomonas riyadhensis</name>
    <dbReference type="NCBI Taxonomy" id="2859893"/>
    <lineage>
        <taxon>Bacteria</taxon>
        <taxon>Pseudomonadati</taxon>
        <taxon>Pseudomonadota</taxon>
        <taxon>Gammaproteobacteria</taxon>
        <taxon>Lysobacterales</taxon>
        <taxon>Lysobacteraceae</taxon>
        <taxon>Stenotrophomonas</taxon>
    </lineage>
</organism>
<dbReference type="Proteomes" id="UP001208054">
    <property type="component" value="Unassembled WGS sequence"/>
</dbReference>
<accession>A0ABT2XCR2</accession>
<protein>
    <submittedName>
        <fullName evidence="3">Fimbrial protein</fullName>
    </submittedName>
</protein>